<dbReference type="OrthoDB" id="262535at2759"/>
<evidence type="ECO:0000256" key="4">
    <source>
        <dbReference type="ARBA" id="ARBA00023136"/>
    </source>
</evidence>
<evidence type="ECO:0000256" key="3">
    <source>
        <dbReference type="ARBA" id="ARBA00022989"/>
    </source>
</evidence>
<dbReference type="AlphaFoldDB" id="A0A9X6NES4"/>
<feature type="transmembrane region" description="Helical" evidence="6">
    <location>
        <begin position="240"/>
        <end position="263"/>
    </location>
</feature>
<keyword evidence="2 6" id="KW-0812">Transmembrane</keyword>
<comment type="subcellular location">
    <subcellularLocation>
        <location evidence="1">Membrane</location>
        <topology evidence="1">Multi-pass membrane protein</topology>
    </subcellularLocation>
</comment>
<dbReference type="GO" id="GO:1905515">
    <property type="term" value="P:non-motile cilium assembly"/>
    <property type="evidence" value="ECO:0007669"/>
    <property type="project" value="TreeGrafter"/>
</dbReference>
<dbReference type="Pfam" id="PF09799">
    <property type="entry name" value="Transmemb_17"/>
    <property type="match status" value="1"/>
</dbReference>
<evidence type="ECO:0000256" key="1">
    <source>
        <dbReference type="ARBA" id="ARBA00004141"/>
    </source>
</evidence>
<evidence type="ECO:0000256" key="2">
    <source>
        <dbReference type="ARBA" id="ARBA00022692"/>
    </source>
</evidence>
<evidence type="ECO:0000256" key="6">
    <source>
        <dbReference type="SAM" id="Phobius"/>
    </source>
</evidence>
<proteinExistence type="predicted"/>
<dbReference type="GO" id="GO:0016020">
    <property type="term" value="C:membrane"/>
    <property type="evidence" value="ECO:0007669"/>
    <property type="project" value="UniProtKB-SubCell"/>
</dbReference>
<keyword evidence="4 6" id="KW-0472">Membrane</keyword>
<feature type="region of interest" description="Disordered" evidence="5">
    <location>
        <begin position="114"/>
        <end position="133"/>
    </location>
</feature>
<dbReference type="Proteomes" id="UP000192578">
    <property type="component" value="Unassembled WGS sequence"/>
</dbReference>
<evidence type="ECO:0000313" key="7">
    <source>
        <dbReference type="EMBL" id="OWA52857.1"/>
    </source>
</evidence>
<organism evidence="7 8">
    <name type="scientific">Hypsibius exemplaris</name>
    <name type="common">Freshwater tardigrade</name>
    <dbReference type="NCBI Taxonomy" id="2072580"/>
    <lineage>
        <taxon>Eukaryota</taxon>
        <taxon>Metazoa</taxon>
        <taxon>Ecdysozoa</taxon>
        <taxon>Tardigrada</taxon>
        <taxon>Eutardigrada</taxon>
        <taxon>Parachela</taxon>
        <taxon>Hypsibioidea</taxon>
        <taxon>Hypsibiidae</taxon>
        <taxon>Hypsibius</taxon>
    </lineage>
</organism>
<keyword evidence="3 6" id="KW-1133">Transmembrane helix</keyword>
<accession>A0A9X6NES4</accession>
<feature type="transmembrane region" description="Helical" evidence="6">
    <location>
        <begin position="88"/>
        <end position="108"/>
    </location>
</feature>
<protein>
    <submittedName>
        <fullName evidence="7">Uncharacterized protein</fullName>
    </submittedName>
</protein>
<reference evidence="8" key="1">
    <citation type="submission" date="2017-01" db="EMBL/GenBank/DDBJ databases">
        <title>Comparative genomics of anhydrobiosis in the tardigrade Hypsibius dujardini.</title>
        <authorList>
            <person name="Yoshida Y."/>
            <person name="Koutsovoulos G."/>
            <person name="Laetsch D."/>
            <person name="Stevens L."/>
            <person name="Kumar S."/>
            <person name="Horikawa D."/>
            <person name="Ishino K."/>
            <person name="Komine S."/>
            <person name="Tomita M."/>
            <person name="Blaxter M."/>
            <person name="Arakawa K."/>
        </authorList>
    </citation>
    <scope>NUCLEOTIDE SEQUENCE [LARGE SCALE GENOMIC DNA]</scope>
    <source>
        <strain evidence="8">Z151</strain>
    </source>
</reference>
<dbReference type="InterPro" id="IPR019184">
    <property type="entry name" value="Uncharacterised_TM-17"/>
</dbReference>
<evidence type="ECO:0000313" key="8">
    <source>
        <dbReference type="Proteomes" id="UP000192578"/>
    </source>
</evidence>
<dbReference type="PANTHER" id="PTHR13531">
    <property type="entry name" value="GEO07735P1-RELATED-RELATED"/>
    <property type="match status" value="1"/>
</dbReference>
<comment type="caution">
    <text evidence="7">The sequence shown here is derived from an EMBL/GenBank/DDBJ whole genome shotgun (WGS) entry which is preliminary data.</text>
</comment>
<feature type="transmembrane region" description="Helical" evidence="6">
    <location>
        <begin position="22"/>
        <end position="50"/>
    </location>
</feature>
<dbReference type="PANTHER" id="PTHR13531:SF0">
    <property type="entry name" value="GEO07735P1-RELATED"/>
    <property type="match status" value="1"/>
</dbReference>
<evidence type="ECO:0000256" key="5">
    <source>
        <dbReference type="SAM" id="MobiDB-lite"/>
    </source>
</evidence>
<keyword evidence="8" id="KW-1185">Reference proteome</keyword>
<sequence>MTALSGRPVVGKIYSSNSQQNVAVAIAVVFFLNKIYDCVFIIGEIALYIYKGTFLPYEASDIGLEAALLALLVILDSLRFAFGAKGYLTQRLAALSLCLLLTPAVILGDGRYRRSHDRRDGRSKGLTTGETESIEGLMTEEMESLEGLTTGETEGIEGLTTEETEDIEGLTAGETEDIDGLTTGETEGIEGLTIGETKSIEGLMTEETEDIEGLMTEETEGAKIGIHVMIWQTYVIRIDYIFGAILVSFHALEFCLLLLASLMCMM</sequence>
<name>A0A9X6NES4_HYPEX</name>
<gene>
    <name evidence="7" type="ORF">BV898_17299</name>
</gene>
<dbReference type="EMBL" id="MTYJ01000289">
    <property type="protein sequence ID" value="OWA52857.1"/>
    <property type="molecule type" value="Genomic_DNA"/>
</dbReference>
<dbReference type="GO" id="GO:0035869">
    <property type="term" value="C:ciliary transition zone"/>
    <property type="evidence" value="ECO:0007669"/>
    <property type="project" value="TreeGrafter"/>
</dbReference>